<feature type="compositionally biased region" description="Polar residues" evidence="1">
    <location>
        <begin position="195"/>
        <end position="208"/>
    </location>
</feature>
<dbReference type="InterPro" id="IPR007146">
    <property type="entry name" value="Sas10/Utp3/C1D"/>
</dbReference>
<dbReference type="EMBL" id="LZYO01000027">
    <property type="protein sequence ID" value="ODH42440.1"/>
    <property type="molecule type" value="Genomic_DNA"/>
</dbReference>
<evidence type="ECO:0000313" key="2">
    <source>
        <dbReference type="EMBL" id="ODH42440.1"/>
    </source>
</evidence>
<feature type="region of interest" description="Disordered" evidence="1">
    <location>
        <begin position="318"/>
        <end position="351"/>
    </location>
</feature>
<feature type="region of interest" description="Disordered" evidence="1">
    <location>
        <begin position="263"/>
        <end position="304"/>
    </location>
</feature>
<dbReference type="AlphaFoldDB" id="A0A1D2JMA2"/>
<feature type="compositionally biased region" description="Low complexity" evidence="1">
    <location>
        <begin position="218"/>
        <end position="234"/>
    </location>
</feature>
<feature type="compositionally biased region" description="Basic residues" evidence="1">
    <location>
        <begin position="437"/>
        <end position="447"/>
    </location>
</feature>
<evidence type="ECO:0000256" key="1">
    <source>
        <dbReference type="SAM" id="MobiDB-lite"/>
    </source>
</evidence>
<feature type="compositionally biased region" description="Basic and acidic residues" evidence="1">
    <location>
        <begin position="263"/>
        <end position="274"/>
    </location>
</feature>
<dbReference type="GO" id="GO:0000462">
    <property type="term" value="P:maturation of SSU-rRNA from tricistronic rRNA transcript (SSU-rRNA, 5.8S rRNA, LSU-rRNA)"/>
    <property type="evidence" value="ECO:0007669"/>
    <property type="project" value="TreeGrafter"/>
</dbReference>
<dbReference type="PANTHER" id="PTHR13237:SF9">
    <property type="entry name" value="NEUROGUIDIN"/>
    <property type="match status" value="1"/>
</dbReference>
<dbReference type="Proteomes" id="UP000242814">
    <property type="component" value="Unassembled WGS sequence"/>
</dbReference>
<evidence type="ECO:0000313" key="3">
    <source>
        <dbReference type="Proteomes" id="UP000242814"/>
    </source>
</evidence>
<dbReference type="Pfam" id="PF04000">
    <property type="entry name" value="Sas10_Utp3"/>
    <property type="match status" value="1"/>
</dbReference>
<feature type="compositionally biased region" description="Basic and acidic residues" evidence="1">
    <location>
        <begin position="338"/>
        <end position="351"/>
    </location>
</feature>
<protein>
    <submittedName>
        <fullName evidence="2">Uncharacterized protein</fullName>
    </submittedName>
</protein>
<sequence length="447" mass="49138">MPFEYEDVTGANNCPLESPRKPPLSEILTMCAIRQLTGSGLSACCRTTMAVEQETQPTPAQVSFASTLESLTTIIFNAQESLPSSQPHDDVSGGNRSILPPPDGVSLFDTKNEIFVSYLQNLVFLMLLRLRHLCNGSSDTRNGAGTDDDGPIHKNVLKRMTELRIYLERGVRPLEGRLKYQVDKVLKAADDATRKQQATTSAGKQSTKGSKKEGKRTYGSGSEDGSGSESGYSEDNSREHSDIDELTYRPNLATFSRVTQDKLKPKLADSKDAGDGIYRPPKIKPTALPTTTDNHEKKRGRRTAKSAVIDEFVAAEMSSAPTVEPSIGTTIRAGGRSVRSEKERAQELERREYEEGNFVRLPKESKKERAKRGLNRPGGYGGEDWRSLGEGADRIGRLTRRGTGGGSGSALEKSRKRRVTEDGPRGDGVNVGESFEKRRKKIGTWKR</sequence>
<comment type="caution">
    <text evidence="2">The sequence shown here is derived from an EMBL/GenBank/DDBJ whole genome shotgun (WGS) entry which is preliminary data.</text>
</comment>
<feature type="compositionally biased region" description="Basic and acidic residues" evidence="1">
    <location>
        <begin position="235"/>
        <end position="247"/>
    </location>
</feature>
<feature type="region of interest" description="Disordered" evidence="1">
    <location>
        <begin position="364"/>
        <end position="447"/>
    </location>
</feature>
<proteinExistence type="predicted"/>
<accession>A0A1D2JMA2</accession>
<gene>
    <name evidence="2" type="ORF">ACO22_01185</name>
</gene>
<dbReference type="VEuPathDB" id="FungiDB:PADG_06356"/>
<reference evidence="2 3" key="1">
    <citation type="submission" date="2016-06" db="EMBL/GenBank/DDBJ databases">
        <authorList>
            <person name="Kjaerup R.B."/>
            <person name="Dalgaard T.S."/>
            <person name="Juul-Madsen H.R."/>
        </authorList>
    </citation>
    <scope>NUCLEOTIDE SEQUENCE [LARGE SCALE GENOMIC DNA]</scope>
    <source>
        <strain evidence="2 3">Pb300</strain>
    </source>
</reference>
<organism evidence="2 3">
    <name type="scientific">Paracoccidioides brasiliensis</name>
    <dbReference type="NCBI Taxonomy" id="121759"/>
    <lineage>
        <taxon>Eukaryota</taxon>
        <taxon>Fungi</taxon>
        <taxon>Dikarya</taxon>
        <taxon>Ascomycota</taxon>
        <taxon>Pezizomycotina</taxon>
        <taxon>Eurotiomycetes</taxon>
        <taxon>Eurotiomycetidae</taxon>
        <taxon>Onygenales</taxon>
        <taxon>Ajellomycetaceae</taxon>
        <taxon>Paracoccidioides</taxon>
    </lineage>
</organism>
<dbReference type="GO" id="GO:0032040">
    <property type="term" value="C:small-subunit processome"/>
    <property type="evidence" value="ECO:0007669"/>
    <property type="project" value="TreeGrafter"/>
</dbReference>
<dbReference type="PANTHER" id="PTHR13237">
    <property type="entry name" value="SOMETHING ABOUT SILENCING PROTEIN 10-RELATED"/>
    <property type="match status" value="1"/>
</dbReference>
<dbReference type="VEuPathDB" id="FungiDB:PABG_06813"/>
<feature type="compositionally biased region" description="Basic and acidic residues" evidence="1">
    <location>
        <begin position="383"/>
        <end position="396"/>
    </location>
</feature>
<name>A0A1D2JMA2_PARBR</name>
<feature type="region of interest" description="Disordered" evidence="1">
    <location>
        <begin position="191"/>
        <end position="248"/>
    </location>
</feature>